<organism evidence="7 8">
    <name type="scientific">Dactylonectria macrodidyma</name>
    <dbReference type="NCBI Taxonomy" id="307937"/>
    <lineage>
        <taxon>Eukaryota</taxon>
        <taxon>Fungi</taxon>
        <taxon>Dikarya</taxon>
        <taxon>Ascomycota</taxon>
        <taxon>Pezizomycotina</taxon>
        <taxon>Sordariomycetes</taxon>
        <taxon>Hypocreomycetidae</taxon>
        <taxon>Hypocreales</taxon>
        <taxon>Nectriaceae</taxon>
        <taxon>Dactylonectria</taxon>
    </lineage>
</organism>
<dbReference type="PRINTS" id="PR00723">
    <property type="entry name" value="SUBTILISIN"/>
</dbReference>
<evidence type="ECO:0000313" key="7">
    <source>
        <dbReference type="EMBL" id="KAH7131291.1"/>
    </source>
</evidence>
<sequence length="863" mass="96197">MGAPEASLIEFAIDVTERLATIAQGLRGSGEDQFCPSFSAALWLINQHLQAQNTATSGLDTRILKLLSNLERICKPQSSFAYRRPSGPLKAAKEGLCLAQRYPGLDLLRHNNRKSAVDGIRKLASGQSPDSTKRKHDLLRILQAFGGALNVEDQVADPKTKNEIWTGDDFTGSIRTLHQVLSEYLFCGTGTEKRQIAGILRLAVEGDGGCESPAFNMMFLAHPHNELPEESFRWRETQIRVHRRKAKFKSEEDQAVQLLLSGPIHATDFCERISARQQYQLSLVVSDKHLQFVEWCEGAKSWVPNSPSVSLNTILRNHKLSQKMKYLLSYLLAKAVWQFYSTDWMGAEWSKDSIHFMFERRKSASNAGIYLNEPFISARFNPDAKSDDSVFRPHKFPKIKALGIILLEIELGTVIEDHFGPDCLAPDGQPNADADLYAALKLYDDPDKLEDSFPLLKTVIGECLRPSKFMQHRHSVDELRNVLQDHVVDHLHTIIGLYGQPDKIKLRPTVELPPTQKMLPRDTRPIEDRQTIPTPPATSKGSVASCIGQASSEDWFDELDILNSILSSMPGEIDQTYKRVRVVVIDTGIDGTDPYAKHIKGYKDFVSKQDDIKQDNTGHGTNSVKLVFKVYAQAEVYVARVFESNQANDDTQDLMLEAIQHAKHVWEADIITIASGFERDHAPMRKAIKRVASDGTLVFAAASNYGNIRQVTFPARMQDVVCMYCTDGRAKVSPSINPAPQTSKSKNFAILGEGVMVPPSMGQGLTGTSVATSIAAGLAGRLLDFSRQIDGQQRIRWVDNLASVEGISAVFSLMAKGAQDYKYNCVVPGRLLQHIDENLDRKVKRERICEKLSGVLENIDLDG</sequence>
<dbReference type="PROSITE" id="PS51892">
    <property type="entry name" value="SUBTILASE"/>
    <property type="match status" value="1"/>
</dbReference>
<accession>A0A9P9E7B0</accession>
<dbReference type="InterPro" id="IPR000209">
    <property type="entry name" value="Peptidase_S8/S53_dom"/>
</dbReference>
<dbReference type="GO" id="GO:0004252">
    <property type="term" value="F:serine-type endopeptidase activity"/>
    <property type="evidence" value="ECO:0007669"/>
    <property type="project" value="UniProtKB-UniRule"/>
</dbReference>
<protein>
    <recommendedName>
        <fullName evidence="9">Peptidase S8/S53 domain-containing protein</fullName>
    </recommendedName>
</protein>
<evidence type="ECO:0000313" key="8">
    <source>
        <dbReference type="Proteomes" id="UP000738349"/>
    </source>
</evidence>
<dbReference type="PANTHER" id="PTHR35186:SF4">
    <property type="entry name" value="PRION-INHIBITION AND PROPAGATION HELO DOMAIN-CONTAINING PROTEIN"/>
    <property type="match status" value="1"/>
</dbReference>
<evidence type="ECO:0000259" key="6">
    <source>
        <dbReference type="Pfam" id="PF24476"/>
    </source>
</evidence>
<dbReference type="InterPro" id="IPR036852">
    <property type="entry name" value="Peptidase_S8/S53_dom_sf"/>
</dbReference>
<dbReference type="Gene3D" id="3.40.50.200">
    <property type="entry name" value="Peptidase S8/S53 domain"/>
    <property type="match status" value="1"/>
</dbReference>
<keyword evidence="2 4" id="KW-0378">Hydrolase</keyword>
<keyword evidence="8" id="KW-1185">Reference proteome</keyword>
<dbReference type="EMBL" id="JAGMUV010000017">
    <property type="protein sequence ID" value="KAH7131291.1"/>
    <property type="molecule type" value="Genomic_DNA"/>
</dbReference>
<dbReference type="InterPro" id="IPR056002">
    <property type="entry name" value="DUF7580"/>
</dbReference>
<feature type="active site" description="Charge relay system" evidence="4">
    <location>
        <position position="586"/>
    </location>
</feature>
<dbReference type="CDD" id="cd00306">
    <property type="entry name" value="Peptidases_S8_S53"/>
    <property type="match status" value="1"/>
</dbReference>
<name>A0A9P9E7B0_9HYPO</name>
<dbReference type="SUPFAM" id="SSF52743">
    <property type="entry name" value="Subtilisin-like"/>
    <property type="match status" value="1"/>
</dbReference>
<evidence type="ECO:0000256" key="3">
    <source>
        <dbReference type="ARBA" id="ARBA00022825"/>
    </source>
</evidence>
<proteinExistence type="inferred from homology"/>
<feature type="active site" description="Charge relay system" evidence="4">
    <location>
        <position position="619"/>
    </location>
</feature>
<keyword evidence="1 4" id="KW-0645">Protease</keyword>
<evidence type="ECO:0000256" key="2">
    <source>
        <dbReference type="ARBA" id="ARBA00022801"/>
    </source>
</evidence>
<feature type="domain" description="DUF7580" evidence="6">
    <location>
        <begin position="198"/>
        <end position="492"/>
    </location>
</feature>
<dbReference type="AlphaFoldDB" id="A0A9P9E7B0"/>
<gene>
    <name evidence="7" type="ORF">EDB81DRAFT_808296</name>
</gene>
<dbReference type="GO" id="GO:0006508">
    <property type="term" value="P:proteolysis"/>
    <property type="evidence" value="ECO:0007669"/>
    <property type="project" value="UniProtKB-KW"/>
</dbReference>
<dbReference type="PANTHER" id="PTHR35186">
    <property type="entry name" value="ANK_REP_REGION DOMAIN-CONTAINING PROTEIN"/>
    <property type="match status" value="1"/>
</dbReference>
<comment type="caution">
    <text evidence="7">The sequence shown here is derived from an EMBL/GenBank/DDBJ whole genome shotgun (WGS) entry which is preliminary data.</text>
</comment>
<evidence type="ECO:0000256" key="1">
    <source>
        <dbReference type="ARBA" id="ARBA00022670"/>
    </source>
</evidence>
<keyword evidence="3 4" id="KW-0720">Serine protease</keyword>
<feature type="active site" description="Charge relay system" evidence="4">
    <location>
        <position position="769"/>
    </location>
</feature>
<dbReference type="OrthoDB" id="3565018at2759"/>
<comment type="similarity">
    <text evidence="4">Belongs to the peptidase S8 family.</text>
</comment>
<dbReference type="Pfam" id="PF24476">
    <property type="entry name" value="DUF7580"/>
    <property type="match status" value="1"/>
</dbReference>
<evidence type="ECO:0000256" key="4">
    <source>
        <dbReference type="PROSITE-ProRule" id="PRU01240"/>
    </source>
</evidence>
<reference evidence="7" key="1">
    <citation type="journal article" date="2021" name="Nat. Commun.">
        <title>Genetic determinants of endophytism in the Arabidopsis root mycobiome.</title>
        <authorList>
            <person name="Mesny F."/>
            <person name="Miyauchi S."/>
            <person name="Thiergart T."/>
            <person name="Pickel B."/>
            <person name="Atanasova L."/>
            <person name="Karlsson M."/>
            <person name="Huettel B."/>
            <person name="Barry K.W."/>
            <person name="Haridas S."/>
            <person name="Chen C."/>
            <person name="Bauer D."/>
            <person name="Andreopoulos W."/>
            <person name="Pangilinan J."/>
            <person name="LaButti K."/>
            <person name="Riley R."/>
            <person name="Lipzen A."/>
            <person name="Clum A."/>
            <person name="Drula E."/>
            <person name="Henrissat B."/>
            <person name="Kohler A."/>
            <person name="Grigoriev I.V."/>
            <person name="Martin F.M."/>
            <person name="Hacquard S."/>
        </authorList>
    </citation>
    <scope>NUCLEOTIDE SEQUENCE</scope>
    <source>
        <strain evidence="7">MPI-CAGE-AT-0147</strain>
    </source>
</reference>
<dbReference type="InterPro" id="IPR015500">
    <property type="entry name" value="Peptidase_S8_subtilisin-rel"/>
</dbReference>
<dbReference type="Pfam" id="PF00082">
    <property type="entry name" value="Peptidase_S8"/>
    <property type="match status" value="1"/>
</dbReference>
<evidence type="ECO:0008006" key="9">
    <source>
        <dbReference type="Google" id="ProtNLM"/>
    </source>
</evidence>
<evidence type="ECO:0000259" key="5">
    <source>
        <dbReference type="Pfam" id="PF00082"/>
    </source>
</evidence>
<dbReference type="Proteomes" id="UP000738349">
    <property type="component" value="Unassembled WGS sequence"/>
</dbReference>
<feature type="domain" description="Peptidase S8/S53" evidence="5">
    <location>
        <begin position="579"/>
        <end position="784"/>
    </location>
</feature>